<keyword evidence="1" id="KW-0472">Membrane</keyword>
<evidence type="ECO:0000259" key="2">
    <source>
        <dbReference type="Pfam" id="PF04116"/>
    </source>
</evidence>
<reference evidence="3" key="1">
    <citation type="submission" date="2023-07" db="EMBL/GenBank/DDBJ databases">
        <authorList>
            <person name="Aktuganov G."/>
            <person name="Boyko T."/>
            <person name="Delegan Y."/>
            <person name="Galimzianova N."/>
            <person name="Gilvanova E."/>
            <person name="Korobov V."/>
            <person name="Kuzmina L."/>
            <person name="Melentiev A."/>
            <person name="Milman P."/>
            <person name="Ryabova A."/>
            <person name="Stupak E."/>
            <person name="Yasakov T."/>
            <person name="Zharikova N."/>
            <person name="Zhurenko E."/>
        </authorList>
    </citation>
    <scope>NUCLEOTIDE SEQUENCE</scope>
    <source>
        <strain evidence="3">IB-739</strain>
    </source>
</reference>
<dbReference type="InterPro" id="IPR006694">
    <property type="entry name" value="Fatty_acid_hydroxylase"/>
</dbReference>
<dbReference type="RefSeq" id="WP_025848417.1">
    <property type="nucleotide sequence ID" value="NZ_JARLKN010000187.1"/>
</dbReference>
<name>A0ABT8V5U6_9BACL</name>
<comment type="caution">
    <text evidence="3">The sequence shown here is derived from an EMBL/GenBank/DDBJ whole genome shotgun (WGS) entry which is preliminary data.</text>
</comment>
<feature type="transmembrane region" description="Helical" evidence="1">
    <location>
        <begin position="46"/>
        <end position="67"/>
    </location>
</feature>
<feature type="transmembrane region" description="Helical" evidence="1">
    <location>
        <begin position="73"/>
        <end position="98"/>
    </location>
</feature>
<evidence type="ECO:0000313" key="3">
    <source>
        <dbReference type="EMBL" id="MDO3676801.1"/>
    </source>
</evidence>
<keyword evidence="1" id="KW-1133">Transmembrane helix</keyword>
<proteinExistence type="predicted"/>
<keyword evidence="4" id="KW-1185">Reference proteome</keyword>
<evidence type="ECO:0000256" key="1">
    <source>
        <dbReference type="SAM" id="Phobius"/>
    </source>
</evidence>
<evidence type="ECO:0000313" key="4">
    <source>
        <dbReference type="Proteomes" id="UP001168883"/>
    </source>
</evidence>
<feature type="domain" description="Fatty acid hydroxylase" evidence="2">
    <location>
        <begin position="11"/>
        <end position="155"/>
    </location>
</feature>
<keyword evidence="1" id="KW-0812">Transmembrane</keyword>
<feature type="transmembrane region" description="Helical" evidence="1">
    <location>
        <begin position="6"/>
        <end position="25"/>
    </location>
</feature>
<accession>A0ABT8V5U6</accession>
<gene>
    <name evidence="3" type="ORF">Q3C12_07275</name>
</gene>
<dbReference type="Proteomes" id="UP001168883">
    <property type="component" value="Unassembled WGS sequence"/>
</dbReference>
<sequence length="172" mass="20360">MSYLGFGFSLIFYFMLWTLCSYWIHRIAHIPHKKNILFKIHQAHHMVQYGESYMPSWGSFFFWFGSWKASLDVWISLTLPVVIIAIIDPVPGITLLIFHYVYEVFFSSNVLDHNPKIKGMVTRIFAIGQYHLQHHRVQRWNYSFFITLWDHVFRTVKKSGKNTENRAVGGSL</sequence>
<dbReference type="EMBL" id="JAUMKJ010000007">
    <property type="protein sequence ID" value="MDO3676801.1"/>
    <property type="molecule type" value="Genomic_DNA"/>
</dbReference>
<organism evidence="3 4">
    <name type="scientific">Paenibacillus ehimensis</name>
    <dbReference type="NCBI Taxonomy" id="79264"/>
    <lineage>
        <taxon>Bacteria</taxon>
        <taxon>Bacillati</taxon>
        <taxon>Bacillota</taxon>
        <taxon>Bacilli</taxon>
        <taxon>Bacillales</taxon>
        <taxon>Paenibacillaceae</taxon>
        <taxon>Paenibacillus</taxon>
    </lineage>
</organism>
<dbReference type="Pfam" id="PF04116">
    <property type="entry name" value="FA_hydroxylase"/>
    <property type="match status" value="1"/>
</dbReference>
<protein>
    <submittedName>
        <fullName evidence="3">Sterol desaturase family protein</fullName>
    </submittedName>
</protein>